<gene>
    <name evidence="1" type="ORF">XE02_0628</name>
</gene>
<dbReference type="PATRIC" id="fig|1236046.5.peg.184"/>
<organism evidence="1 2">
    <name type="scientific">Mesotoga infera</name>
    <dbReference type="NCBI Taxonomy" id="1236046"/>
    <lineage>
        <taxon>Bacteria</taxon>
        <taxon>Thermotogati</taxon>
        <taxon>Thermotogota</taxon>
        <taxon>Thermotogae</taxon>
        <taxon>Kosmotogales</taxon>
        <taxon>Kosmotogaceae</taxon>
        <taxon>Mesotoga</taxon>
    </lineage>
</organism>
<evidence type="ECO:0000313" key="2">
    <source>
        <dbReference type="Proteomes" id="UP000055014"/>
    </source>
</evidence>
<feature type="non-terminal residue" evidence="1">
    <location>
        <position position="1"/>
    </location>
</feature>
<reference evidence="2" key="1">
    <citation type="journal article" date="2015" name="MBio">
        <title>Genome-Resolved Metagenomic Analysis Reveals Roles for Candidate Phyla and Other Microbial Community Members in Biogeochemical Transformations in Oil Reservoirs.</title>
        <authorList>
            <person name="Hu P."/>
            <person name="Tom L."/>
            <person name="Singh A."/>
            <person name="Thomas B.C."/>
            <person name="Baker B.J."/>
            <person name="Piceno Y.M."/>
            <person name="Andersen G.L."/>
            <person name="Banfield J.F."/>
        </authorList>
    </citation>
    <scope>NUCLEOTIDE SEQUENCE [LARGE SCALE GENOMIC DNA]</scope>
</reference>
<evidence type="ECO:0000313" key="1">
    <source>
        <dbReference type="EMBL" id="KUK90245.1"/>
    </source>
</evidence>
<protein>
    <submittedName>
        <fullName evidence="1">Uncharacterized protein</fullName>
    </submittedName>
</protein>
<sequence>IKTDKTIVPLVSQKYNTELASLSPIKPETQSKSWQYHKGMAGCSLRRQPARLTGLTVNQMVRA</sequence>
<dbReference type="AlphaFoldDB" id="A0A101I7N9"/>
<proteinExistence type="predicted"/>
<accession>A0A101I7N9</accession>
<dbReference type="Proteomes" id="UP000055014">
    <property type="component" value="Unassembled WGS sequence"/>
</dbReference>
<dbReference type="EMBL" id="LGGW01000044">
    <property type="protein sequence ID" value="KUK90245.1"/>
    <property type="molecule type" value="Genomic_DNA"/>
</dbReference>
<name>A0A101I7N9_9BACT</name>
<comment type="caution">
    <text evidence="1">The sequence shown here is derived from an EMBL/GenBank/DDBJ whole genome shotgun (WGS) entry which is preliminary data.</text>
</comment>